<evidence type="ECO:0000256" key="3">
    <source>
        <dbReference type="ARBA" id="ARBA00016337"/>
    </source>
</evidence>
<dbReference type="PANTHER" id="PTHR30040:SF2">
    <property type="entry name" value="FAD:PROTEIN FMN TRANSFERASE"/>
    <property type="match status" value="1"/>
</dbReference>
<comment type="catalytic activity">
    <reaction evidence="10">
        <text>L-threonyl-[protein] + FAD = FMN-L-threonyl-[protein] + AMP + H(+)</text>
        <dbReference type="Rhea" id="RHEA:36847"/>
        <dbReference type="Rhea" id="RHEA-COMP:11060"/>
        <dbReference type="Rhea" id="RHEA-COMP:11061"/>
        <dbReference type="ChEBI" id="CHEBI:15378"/>
        <dbReference type="ChEBI" id="CHEBI:30013"/>
        <dbReference type="ChEBI" id="CHEBI:57692"/>
        <dbReference type="ChEBI" id="CHEBI:74257"/>
        <dbReference type="ChEBI" id="CHEBI:456215"/>
        <dbReference type="EC" id="2.7.1.180"/>
    </reaction>
</comment>
<comment type="caution">
    <text evidence="11">The sequence shown here is derived from an EMBL/GenBank/DDBJ whole genome shotgun (WGS) entry which is preliminary data.</text>
</comment>
<evidence type="ECO:0000256" key="10">
    <source>
        <dbReference type="ARBA" id="ARBA00048540"/>
    </source>
</evidence>
<evidence type="ECO:0000256" key="2">
    <source>
        <dbReference type="ARBA" id="ARBA00011955"/>
    </source>
</evidence>
<dbReference type="GO" id="GO:0016740">
    <property type="term" value="F:transferase activity"/>
    <property type="evidence" value="ECO:0007669"/>
    <property type="project" value="UniProtKB-KW"/>
</dbReference>
<sequence length="294" mass="30899">MSPAPAPWRFEAIGTGWQITTENEISPGDRAAVSTLIDAYDAVYSRFRADSSVRDFARTGGSVDLGPHWPELWDTYVNLEDLTAGAVTPLVGRALETLGYDPAYSLVPSGVPSPVPALGDTLHSTGTILSATEPVLLDVGAVGKGQLVDLVAGLLMARGYTALTVDAGGDIRHAGQPGLRVALEHPFDRTRAIGVIELDASGPRGAIAGSATNRRAWGEGLHHVLDGRTGKPVDSIVATWAIGESALIADAAATALFFAGPEAVATRLEIDWVRMFSNGRVEYSRTLPGEVFTA</sequence>
<dbReference type="Proteomes" id="UP000269438">
    <property type="component" value="Unassembled WGS sequence"/>
</dbReference>
<keyword evidence="7" id="KW-0274">FAD</keyword>
<evidence type="ECO:0000313" key="12">
    <source>
        <dbReference type="Proteomes" id="UP000269438"/>
    </source>
</evidence>
<keyword evidence="5 11" id="KW-0808">Transferase</keyword>
<dbReference type="EC" id="2.7.1.180" evidence="2"/>
<evidence type="ECO:0000256" key="5">
    <source>
        <dbReference type="ARBA" id="ARBA00022679"/>
    </source>
</evidence>
<dbReference type="EMBL" id="RCUY01000005">
    <property type="protein sequence ID" value="RLP82968.1"/>
    <property type="molecule type" value="Genomic_DNA"/>
</dbReference>
<dbReference type="InterPro" id="IPR024932">
    <property type="entry name" value="ApbE"/>
</dbReference>
<protein>
    <recommendedName>
        <fullName evidence="3">FAD:protein FMN transferase</fullName>
        <ecNumber evidence="2">2.7.1.180</ecNumber>
    </recommendedName>
    <alternativeName>
        <fullName evidence="9">Flavin transferase</fullName>
    </alternativeName>
</protein>
<dbReference type="GO" id="GO:0046872">
    <property type="term" value="F:metal ion binding"/>
    <property type="evidence" value="ECO:0007669"/>
    <property type="project" value="UniProtKB-KW"/>
</dbReference>
<dbReference type="InterPro" id="IPR003374">
    <property type="entry name" value="ApbE-like_sf"/>
</dbReference>
<keyword evidence="6" id="KW-0479">Metal-binding</keyword>
<proteinExistence type="predicted"/>
<dbReference type="Pfam" id="PF02424">
    <property type="entry name" value="ApbE"/>
    <property type="match status" value="1"/>
</dbReference>
<evidence type="ECO:0000256" key="8">
    <source>
        <dbReference type="ARBA" id="ARBA00022842"/>
    </source>
</evidence>
<evidence type="ECO:0000256" key="1">
    <source>
        <dbReference type="ARBA" id="ARBA00001946"/>
    </source>
</evidence>
<keyword evidence="12" id="KW-1185">Reference proteome</keyword>
<keyword evidence="8" id="KW-0460">Magnesium</keyword>
<dbReference type="AlphaFoldDB" id="A0A3L7AU08"/>
<dbReference type="OrthoDB" id="3728306at2"/>
<dbReference type="Gene3D" id="3.10.520.10">
    <property type="entry name" value="ApbE-like domains"/>
    <property type="match status" value="1"/>
</dbReference>
<keyword evidence="4" id="KW-0285">Flavoprotein</keyword>
<dbReference type="RefSeq" id="WP_121688106.1">
    <property type="nucleotide sequence ID" value="NZ_RCUY01000005.1"/>
</dbReference>
<reference evidence="11 12" key="1">
    <citation type="submission" date="2018-10" db="EMBL/GenBank/DDBJ databases">
        <authorList>
            <person name="Li J."/>
        </authorList>
    </citation>
    <scope>NUCLEOTIDE SEQUENCE [LARGE SCALE GENOMIC DNA]</scope>
    <source>
        <strain evidence="11 12">JCM 11654</strain>
    </source>
</reference>
<evidence type="ECO:0000256" key="4">
    <source>
        <dbReference type="ARBA" id="ARBA00022630"/>
    </source>
</evidence>
<name>A0A3L7AU08_9MICO</name>
<accession>A0A3L7AU08</accession>
<evidence type="ECO:0000256" key="9">
    <source>
        <dbReference type="ARBA" id="ARBA00031306"/>
    </source>
</evidence>
<evidence type="ECO:0000256" key="6">
    <source>
        <dbReference type="ARBA" id="ARBA00022723"/>
    </source>
</evidence>
<gene>
    <name evidence="11" type="ORF">D9V34_06905</name>
</gene>
<dbReference type="PANTHER" id="PTHR30040">
    <property type="entry name" value="THIAMINE BIOSYNTHESIS LIPOPROTEIN APBE"/>
    <property type="match status" value="1"/>
</dbReference>
<dbReference type="SUPFAM" id="SSF143631">
    <property type="entry name" value="ApbE-like"/>
    <property type="match status" value="1"/>
</dbReference>
<evidence type="ECO:0000313" key="11">
    <source>
        <dbReference type="EMBL" id="RLP82968.1"/>
    </source>
</evidence>
<organism evidence="11 12">
    <name type="scientific">Mycetocola lacteus</name>
    <dbReference type="NCBI Taxonomy" id="76637"/>
    <lineage>
        <taxon>Bacteria</taxon>
        <taxon>Bacillati</taxon>
        <taxon>Actinomycetota</taxon>
        <taxon>Actinomycetes</taxon>
        <taxon>Micrococcales</taxon>
        <taxon>Microbacteriaceae</taxon>
        <taxon>Mycetocola</taxon>
    </lineage>
</organism>
<evidence type="ECO:0000256" key="7">
    <source>
        <dbReference type="ARBA" id="ARBA00022827"/>
    </source>
</evidence>
<comment type="cofactor">
    <cofactor evidence="1">
        <name>Mg(2+)</name>
        <dbReference type="ChEBI" id="CHEBI:18420"/>
    </cofactor>
</comment>